<feature type="transmembrane region" description="Helical" evidence="19">
    <location>
        <begin position="254"/>
        <end position="280"/>
    </location>
</feature>
<dbReference type="GO" id="GO:0008137">
    <property type="term" value="F:NADH dehydrogenase (ubiquinone) activity"/>
    <property type="evidence" value="ECO:0007669"/>
    <property type="project" value="UniProtKB-EC"/>
</dbReference>
<dbReference type="EC" id="7.1.1.2" evidence="4"/>
<dbReference type="RefSeq" id="YP_087056.1">
    <property type="nucleotide sequence ID" value="NC_006292.1"/>
</dbReference>
<keyword evidence="10" id="KW-1278">Translocase</keyword>
<evidence type="ECO:0000259" key="20">
    <source>
        <dbReference type="Pfam" id="PF00361"/>
    </source>
</evidence>
<evidence type="ECO:0000256" key="8">
    <source>
        <dbReference type="ARBA" id="ARBA00022692"/>
    </source>
</evidence>
<evidence type="ECO:0000256" key="17">
    <source>
        <dbReference type="ARBA" id="ARBA00031028"/>
    </source>
</evidence>
<accession>Q674N9</accession>
<organism evidence="21">
    <name type="scientific">Tetraleurodes acaciae</name>
    <name type="common">Acacia whitefly</name>
    <name type="synonym">Aleyrodes acaciae</name>
    <dbReference type="NCBI Taxonomy" id="267835"/>
    <lineage>
        <taxon>Eukaryota</taxon>
        <taxon>Metazoa</taxon>
        <taxon>Ecdysozoa</taxon>
        <taxon>Arthropoda</taxon>
        <taxon>Hexapoda</taxon>
        <taxon>Insecta</taxon>
        <taxon>Pterygota</taxon>
        <taxon>Neoptera</taxon>
        <taxon>Paraneoptera</taxon>
        <taxon>Hemiptera</taxon>
        <taxon>Sternorrhyncha</taxon>
        <taxon>Aleyrodoidea</taxon>
        <taxon>Aleyrodidae</taxon>
        <taxon>Aleyrodinae</taxon>
        <taxon>Tetraleurodes</taxon>
    </lineage>
</organism>
<comment type="catalytic activity">
    <reaction evidence="18">
        <text>a ubiquinone + NADH + 5 H(+)(in) = a ubiquinol + NAD(+) + 4 H(+)(out)</text>
        <dbReference type="Rhea" id="RHEA:29091"/>
        <dbReference type="Rhea" id="RHEA-COMP:9565"/>
        <dbReference type="Rhea" id="RHEA-COMP:9566"/>
        <dbReference type="ChEBI" id="CHEBI:15378"/>
        <dbReference type="ChEBI" id="CHEBI:16389"/>
        <dbReference type="ChEBI" id="CHEBI:17976"/>
        <dbReference type="ChEBI" id="CHEBI:57540"/>
        <dbReference type="ChEBI" id="CHEBI:57945"/>
        <dbReference type="EC" id="7.1.1.2"/>
    </reaction>
</comment>
<keyword evidence="13" id="KW-0520">NAD</keyword>
<feature type="transmembrane region" description="Helical" evidence="19">
    <location>
        <begin position="189"/>
        <end position="212"/>
    </location>
</feature>
<dbReference type="AlphaFoldDB" id="Q674N9"/>
<evidence type="ECO:0000256" key="5">
    <source>
        <dbReference type="ARBA" id="ARBA00021008"/>
    </source>
</evidence>
<gene>
    <name evidence="21" type="primary">ND2</name>
</gene>
<evidence type="ECO:0000256" key="15">
    <source>
        <dbReference type="ARBA" id="ARBA00023128"/>
    </source>
</evidence>
<name>Q674N9_TETAA</name>
<reference evidence="21" key="1">
    <citation type="journal article" date="2004" name="Appl. Environ. Microbiol.">
        <title>Evolutionary relationships of primary prokaryotic endosymbionts of whiteflies and their hosts.</title>
        <authorList>
            <person name="Thao M.L."/>
            <person name="Baumann P."/>
        </authorList>
    </citation>
    <scope>NUCLEOTIDE SEQUENCE</scope>
</reference>
<dbReference type="PANTHER" id="PTHR46552:SF1">
    <property type="entry name" value="NADH-UBIQUINONE OXIDOREDUCTASE CHAIN 2"/>
    <property type="match status" value="1"/>
</dbReference>
<keyword evidence="6" id="KW-0813">Transport</keyword>
<evidence type="ECO:0000256" key="3">
    <source>
        <dbReference type="ARBA" id="ARBA00007012"/>
    </source>
</evidence>
<evidence type="ECO:0000313" key="21">
    <source>
        <dbReference type="EMBL" id="AAU14160.1"/>
    </source>
</evidence>
<feature type="transmembrane region" description="Helical" evidence="19">
    <location>
        <begin position="113"/>
        <end position="133"/>
    </location>
</feature>
<keyword evidence="8 19" id="KW-0812">Transmembrane</keyword>
<comment type="function">
    <text evidence="1">Core subunit of the mitochondrial membrane respiratory chain NADH dehydrogenase (Complex I) that is believed to belong to the minimal assembly required for catalysis. Complex I functions in the transfer of electrons from NADH to the respiratory chain. The immediate electron acceptor for the enzyme is believed to be ubiquinone.</text>
</comment>
<evidence type="ECO:0000256" key="7">
    <source>
        <dbReference type="ARBA" id="ARBA00022660"/>
    </source>
</evidence>
<dbReference type="GeneID" id="3021912"/>
<dbReference type="InterPro" id="IPR050175">
    <property type="entry name" value="Complex_I_Subunit_2"/>
</dbReference>
<feature type="transmembrane region" description="Helical" evidence="19">
    <location>
        <begin position="84"/>
        <end position="106"/>
    </location>
</feature>
<evidence type="ECO:0000256" key="2">
    <source>
        <dbReference type="ARBA" id="ARBA00004448"/>
    </source>
</evidence>
<dbReference type="PANTHER" id="PTHR46552">
    <property type="entry name" value="NADH-UBIQUINONE OXIDOREDUCTASE CHAIN 2"/>
    <property type="match status" value="1"/>
</dbReference>
<comment type="similarity">
    <text evidence="3">Belongs to the complex I subunit 2 family.</text>
</comment>
<dbReference type="EMBL" id="AY521262">
    <property type="protein sequence ID" value="AAU14160.1"/>
    <property type="molecule type" value="Genomic_DNA"/>
</dbReference>
<feature type="domain" description="NADH:quinone oxidoreductase/Mrp antiporter transmembrane" evidence="20">
    <location>
        <begin position="23"/>
        <end position="273"/>
    </location>
</feature>
<dbReference type="CTD" id="4536"/>
<feature type="transmembrane region" description="Helical" evidence="19">
    <location>
        <begin position="139"/>
        <end position="158"/>
    </location>
</feature>
<evidence type="ECO:0000256" key="16">
    <source>
        <dbReference type="ARBA" id="ARBA00023136"/>
    </source>
</evidence>
<feature type="transmembrane region" description="Helical" evidence="19">
    <location>
        <begin position="57"/>
        <end position="78"/>
    </location>
</feature>
<evidence type="ECO:0000256" key="10">
    <source>
        <dbReference type="ARBA" id="ARBA00022967"/>
    </source>
</evidence>
<evidence type="ECO:0000256" key="11">
    <source>
        <dbReference type="ARBA" id="ARBA00022982"/>
    </source>
</evidence>
<evidence type="ECO:0000256" key="1">
    <source>
        <dbReference type="ARBA" id="ARBA00003257"/>
    </source>
</evidence>
<feature type="transmembrane region" description="Helical" evidence="19">
    <location>
        <begin position="12"/>
        <end position="45"/>
    </location>
</feature>
<evidence type="ECO:0000256" key="18">
    <source>
        <dbReference type="ARBA" id="ARBA00049551"/>
    </source>
</evidence>
<dbReference type="Pfam" id="PF00361">
    <property type="entry name" value="Proton_antipo_M"/>
    <property type="match status" value="1"/>
</dbReference>
<evidence type="ECO:0000256" key="13">
    <source>
        <dbReference type="ARBA" id="ARBA00023027"/>
    </source>
</evidence>
<reference evidence="21" key="2">
    <citation type="journal article" date="2004" name="BMC Evol. Biol.">
        <title>Organization of the mitochondrial genomes of whiteflies, aphids, and psyllids (Hemiptera, Sternorrhyncha).</title>
        <authorList>
            <person name="Thao M.L."/>
            <person name="Baumann L."/>
            <person name="Baumann P."/>
        </authorList>
    </citation>
    <scope>NUCLEOTIDE SEQUENCE</scope>
</reference>
<comment type="subcellular location">
    <subcellularLocation>
        <location evidence="2">Mitochondrion inner membrane</location>
        <topology evidence="2">Multi-pass membrane protein</topology>
    </subcellularLocation>
</comment>
<keyword evidence="12 19" id="KW-1133">Transmembrane helix</keyword>
<sequence>MNFLKFLSSFSLIYFSLLGWCVNSWFTLWILMEASFLFFVVLVVFDANYGVTEFLIKYFIVQILSGVGLLICLLLWMFQVSFNMVWLNVIFLFVKIGFAPFHFWLISILGKMPWLGAFFMFTFMKLLPLLMMIYSLELQGLWCFLCLPALVGSLWGMGNSAIQKVLGYSGMVNGCWLLAASAISDSVFFFFFLGYVFVLFSLFCLFNSSNFWYVSQFKFNSFNVVNVVIFFLGAVNFSGIPPFLGFFIKLMVSFSYMFMDFSIFFCILVLFSLFSLIYYFNIYFYFMIISFFSSKSYVFNFYCYIWSFSFFFISFLLLFFSLGF</sequence>
<keyword evidence="14" id="KW-0830">Ubiquinone</keyword>
<proteinExistence type="inferred from homology"/>
<keyword evidence="9" id="KW-0999">Mitochondrion inner membrane</keyword>
<keyword evidence="11" id="KW-0249">Electron transport</keyword>
<dbReference type="GO" id="GO:0006120">
    <property type="term" value="P:mitochondrial electron transport, NADH to ubiquinone"/>
    <property type="evidence" value="ECO:0007669"/>
    <property type="project" value="TreeGrafter"/>
</dbReference>
<keyword evidence="16 19" id="KW-0472">Membrane</keyword>
<evidence type="ECO:0000256" key="14">
    <source>
        <dbReference type="ARBA" id="ARBA00023075"/>
    </source>
</evidence>
<evidence type="ECO:0000256" key="4">
    <source>
        <dbReference type="ARBA" id="ARBA00012944"/>
    </source>
</evidence>
<dbReference type="GO" id="GO:0005743">
    <property type="term" value="C:mitochondrial inner membrane"/>
    <property type="evidence" value="ECO:0007669"/>
    <property type="project" value="UniProtKB-SubCell"/>
</dbReference>
<keyword evidence="7" id="KW-0679">Respiratory chain</keyword>
<feature type="transmembrane region" description="Helical" evidence="19">
    <location>
        <begin position="165"/>
        <end position="183"/>
    </location>
</feature>
<feature type="transmembrane region" description="Helical" evidence="19">
    <location>
        <begin position="224"/>
        <end position="248"/>
    </location>
</feature>
<geneLocation type="mitochondrion" evidence="21"/>
<evidence type="ECO:0000256" key="6">
    <source>
        <dbReference type="ARBA" id="ARBA00022448"/>
    </source>
</evidence>
<protein>
    <recommendedName>
        <fullName evidence="5">NADH-ubiquinone oxidoreductase chain 2</fullName>
        <ecNumber evidence="4">7.1.1.2</ecNumber>
    </recommendedName>
    <alternativeName>
        <fullName evidence="17">NADH dehydrogenase subunit 2</fullName>
    </alternativeName>
</protein>
<feature type="transmembrane region" description="Helical" evidence="19">
    <location>
        <begin position="301"/>
        <end position="322"/>
    </location>
</feature>
<evidence type="ECO:0000256" key="19">
    <source>
        <dbReference type="SAM" id="Phobius"/>
    </source>
</evidence>
<evidence type="ECO:0000256" key="12">
    <source>
        <dbReference type="ARBA" id="ARBA00022989"/>
    </source>
</evidence>
<keyword evidence="15 21" id="KW-0496">Mitochondrion</keyword>
<evidence type="ECO:0000256" key="9">
    <source>
        <dbReference type="ARBA" id="ARBA00022792"/>
    </source>
</evidence>
<dbReference type="InterPro" id="IPR001750">
    <property type="entry name" value="ND/Mrp_TM"/>
</dbReference>